<dbReference type="AlphaFoldDB" id="A0AA38FJC0"/>
<comment type="subcellular location">
    <subcellularLocation>
        <location evidence="1">Plastid</location>
        <location evidence="1">Chloroplast thylakoid membrane</location>
        <topology evidence="1">Peripheral membrane protein</topology>
        <orientation evidence="1">Lumenal side</orientation>
    </subcellularLocation>
</comment>
<proteinExistence type="inferred from homology"/>
<keyword evidence="4" id="KW-0602">Photosynthesis</keyword>
<protein>
    <submittedName>
        <fullName evidence="9">Uncharacterized protein</fullName>
    </submittedName>
</protein>
<dbReference type="PANTHER" id="PTHR36814">
    <property type="entry name" value="PHOTOSYSTEM I REACTION CENTER SUBUNIT N, CHLOROPLASTIC"/>
    <property type="match status" value="1"/>
</dbReference>
<keyword evidence="5" id="KW-0934">Plastid</keyword>
<feature type="non-terminal residue" evidence="9">
    <location>
        <position position="125"/>
    </location>
</feature>
<keyword evidence="6" id="KW-0603">Photosystem I</keyword>
<evidence type="ECO:0000256" key="6">
    <source>
        <dbReference type="ARBA" id="ARBA00022836"/>
    </source>
</evidence>
<evidence type="ECO:0000256" key="2">
    <source>
        <dbReference type="ARBA" id="ARBA00010661"/>
    </source>
</evidence>
<comment type="caution">
    <text evidence="9">The sequence shown here is derived from an EMBL/GenBank/DDBJ whole genome shotgun (WGS) entry which is preliminary data.</text>
</comment>
<evidence type="ECO:0000256" key="3">
    <source>
        <dbReference type="ARBA" id="ARBA00022528"/>
    </source>
</evidence>
<evidence type="ECO:0000313" key="10">
    <source>
        <dbReference type="Proteomes" id="UP000824469"/>
    </source>
</evidence>
<reference evidence="9 10" key="1">
    <citation type="journal article" date="2021" name="Nat. Plants">
        <title>The Taxus genome provides insights into paclitaxel biosynthesis.</title>
        <authorList>
            <person name="Xiong X."/>
            <person name="Gou J."/>
            <person name="Liao Q."/>
            <person name="Li Y."/>
            <person name="Zhou Q."/>
            <person name="Bi G."/>
            <person name="Li C."/>
            <person name="Du R."/>
            <person name="Wang X."/>
            <person name="Sun T."/>
            <person name="Guo L."/>
            <person name="Liang H."/>
            <person name="Lu P."/>
            <person name="Wu Y."/>
            <person name="Zhang Z."/>
            <person name="Ro D.K."/>
            <person name="Shang Y."/>
            <person name="Huang S."/>
            <person name="Yan J."/>
        </authorList>
    </citation>
    <scope>NUCLEOTIDE SEQUENCE [LARGE SCALE GENOMIC DNA]</scope>
    <source>
        <strain evidence="9">Ta-2019</strain>
    </source>
</reference>
<comment type="similarity">
    <text evidence="2">Belongs to the psaN family.</text>
</comment>
<dbReference type="Gene3D" id="4.10.1190.10">
    <property type="entry name" value="Chlorophyll A-B binding protein"/>
    <property type="match status" value="1"/>
</dbReference>
<dbReference type="GO" id="GO:0030093">
    <property type="term" value="C:chloroplast photosystem I"/>
    <property type="evidence" value="ECO:0007669"/>
    <property type="project" value="TreeGrafter"/>
</dbReference>
<keyword evidence="10" id="KW-1185">Reference proteome</keyword>
<sequence length="125" mass="13050">MAVAMAATLPAASLFVNTDCIKQPSLRRRGSHSTLIVTAHDNGRRAAMLRLGLGLGLGSGALLSGNANAGLVEDLLAKSAANKELNDAKRLATSGANIARAYTVQFGTCQFPYNFTGCQDLARTK</sequence>
<keyword evidence="3" id="KW-0150">Chloroplast</keyword>
<keyword evidence="7" id="KW-0793">Thylakoid</keyword>
<dbReference type="InterPro" id="IPR008796">
    <property type="entry name" value="PSAN"/>
</dbReference>
<keyword evidence="8" id="KW-0472">Membrane</keyword>
<evidence type="ECO:0000256" key="4">
    <source>
        <dbReference type="ARBA" id="ARBA00022531"/>
    </source>
</evidence>
<name>A0AA38FJC0_TAXCH</name>
<evidence type="ECO:0000256" key="8">
    <source>
        <dbReference type="ARBA" id="ARBA00023136"/>
    </source>
</evidence>
<evidence type="ECO:0000256" key="1">
    <source>
        <dbReference type="ARBA" id="ARBA00004622"/>
    </source>
</evidence>
<dbReference type="EMBL" id="JAHRHJ020000008">
    <property type="protein sequence ID" value="KAH9305125.1"/>
    <property type="molecule type" value="Genomic_DNA"/>
</dbReference>
<organism evidence="9 10">
    <name type="scientific">Taxus chinensis</name>
    <name type="common">Chinese yew</name>
    <name type="synonym">Taxus wallichiana var. chinensis</name>
    <dbReference type="NCBI Taxonomy" id="29808"/>
    <lineage>
        <taxon>Eukaryota</taxon>
        <taxon>Viridiplantae</taxon>
        <taxon>Streptophyta</taxon>
        <taxon>Embryophyta</taxon>
        <taxon>Tracheophyta</taxon>
        <taxon>Spermatophyta</taxon>
        <taxon>Pinopsida</taxon>
        <taxon>Pinidae</taxon>
        <taxon>Conifers II</taxon>
        <taxon>Cupressales</taxon>
        <taxon>Taxaceae</taxon>
        <taxon>Taxus</taxon>
    </lineage>
</organism>
<dbReference type="InterPro" id="IPR044907">
    <property type="entry name" value="PSAN_sf"/>
</dbReference>
<dbReference type="PANTHER" id="PTHR36814:SF1">
    <property type="entry name" value="PHOTOSYSTEM I REACTION CENTER SUBUNIT N, CHLOROPLASTIC"/>
    <property type="match status" value="1"/>
</dbReference>
<dbReference type="GO" id="GO:0015979">
    <property type="term" value="P:photosynthesis"/>
    <property type="evidence" value="ECO:0007669"/>
    <property type="project" value="UniProtKB-KW"/>
</dbReference>
<accession>A0AA38FJC0</accession>
<dbReference type="Pfam" id="PF05479">
    <property type="entry name" value="PsaN"/>
    <property type="match status" value="1"/>
</dbReference>
<dbReference type="Proteomes" id="UP000824469">
    <property type="component" value="Unassembled WGS sequence"/>
</dbReference>
<evidence type="ECO:0000313" key="9">
    <source>
        <dbReference type="EMBL" id="KAH9305125.1"/>
    </source>
</evidence>
<evidence type="ECO:0000256" key="7">
    <source>
        <dbReference type="ARBA" id="ARBA00023078"/>
    </source>
</evidence>
<evidence type="ECO:0000256" key="5">
    <source>
        <dbReference type="ARBA" id="ARBA00022640"/>
    </source>
</evidence>
<gene>
    <name evidence="9" type="ORF">KI387_009529</name>
</gene>